<proteinExistence type="predicted"/>
<evidence type="ECO:0000313" key="2">
    <source>
        <dbReference type="Proteomes" id="UP000239735"/>
    </source>
</evidence>
<organism evidence="1 2">
    <name type="scientific">Candidatus Sulfuritelmatomonas gaucii</name>
    <dbReference type="NCBI Taxonomy" id="2043161"/>
    <lineage>
        <taxon>Bacteria</taxon>
        <taxon>Pseudomonadati</taxon>
        <taxon>Acidobacteriota</taxon>
        <taxon>Terriglobia</taxon>
        <taxon>Terriglobales</taxon>
        <taxon>Acidobacteriaceae</taxon>
        <taxon>Candidatus Sulfuritelmatomonas</taxon>
    </lineage>
</organism>
<evidence type="ECO:0000313" key="1">
    <source>
        <dbReference type="EMBL" id="SPE18002.1"/>
    </source>
</evidence>
<reference evidence="2" key="1">
    <citation type="submission" date="2018-02" db="EMBL/GenBank/DDBJ databases">
        <authorList>
            <person name="Hausmann B."/>
        </authorList>
    </citation>
    <scope>NUCLEOTIDE SEQUENCE [LARGE SCALE GENOMIC DNA]</scope>
    <source>
        <strain evidence="2">Peat soil MAG SbA5</strain>
    </source>
</reference>
<name>A0A2N9L3X2_9BACT</name>
<sequence>MGANRMTAESAWREKAYEESTAFKEALVVVQHDLRQAAAKHPTDVKAFLSWVRENGPTISRGQIRKKIGGFHKDVTASLRLYVGFALRFQVYLEFIRRDAVLEFVPNYPGPRNSQLKVGVRGGELIAPPAEPDADVRDVFATVGGMPAQIRRDVKKGSRILMSEQRKVDDAELMERGLREEEVDYLRAVQRSRGCNPEDAKLRIVEVDCEDSSSVTQLLDAAYDPLSITFLLVGSRGQTRLMCLVGELVSDDEWNRLGVVRAIVHKIMWGKAPAGKRVDSPQFAQDIDRIPTDGRISKTFVIDAIGGTVSDTEMKRMEKRLQRAKARADRVRRNIAL</sequence>
<dbReference type="EMBL" id="OKRB01000024">
    <property type="protein sequence ID" value="SPE18002.1"/>
    <property type="molecule type" value="Genomic_DNA"/>
</dbReference>
<dbReference type="AlphaFoldDB" id="A0A2N9L3X2"/>
<dbReference type="Proteomes" id="UP000239735">
    <property type="component" value="Unassembled WGS sequence"/>
</dbReference>
<gene>
    <name evidence="1" type="ORF">SBA5_120078</name>
</gene>
<accession>A0A2N9L3X2</accession>
<protein>
    <submittedName>
        <fullName evidence="1">Uncharacterized protein</fullName>
    </submittedName>
</protein>